<organism evidence="2">
    <name type="scientific">Cryptococcus bacillisporus CA1280</name>
    <dbReference type="NCBI Taxonomy" id="1296109"/>
    <lineage>
        <taxon>Eukaryota</taxon>
        <taxon>Fungi</taxon>
        <taxon>Dikarya</taxon>
        <taxon>Basidiomycota</taxon>
        <taxon>Agaricomycotina</taxon>
        <taxon>Tremellomycetes</taxon>
        <taxon>Tremellales</taxon>
        <taxon>Cryptococcaceae</taxon>
        <taxon>Cryptococcus</taxon>
        <taxon>Cryptococcus gattii species complex</taxon>
    </lineage>
</organism>
<dbReference type="HOGENOM" id="CLU_360557_0_0_1"/>
<gene>
    <name evidence="2" type="ORF">I312_03791</name>
</gene>
<feature type="region of interest" description="Disordered" evidence="1">
    <location>
        <begin position="218"/>
        <end position="239"/>
    </location>
</feature>
<feature type="compositionally biased region" description="Low complexity" evidence="1">
    <location>
        <begin position="624"/>
        <end position="635"/>
    </location>
</feature>
<protein>
    <submittedName>
        <fullName evidence="2">Uncharacterized protein</fullName>
    </submittedName>
</protein>
<feature type="compositionally biased region" description="Basic and acidic residues" evidence="1">
    <location>
        <begin position="228"/>
        <end position="239"/>
    </location>
</feature>
<dbReference type="GO" id="GO:0051286">
    <property type="term" value="C:cell tip"/>
    <property type="evidence" value="ECO:0007669"/>
    <property type="project" value="TreeGrafter"/>
</dbReference>
<dbReference type="AlphaFoldDB" id="A0A0D0UF19"/>
<dbReference type="PANTHER" id="PTHR47775">
    <property type="entry name" value="BUD SITE SELECTION PROTEIN 14"/>
    <property type="match status" value="1"/>
</dbReference>
<dbReference type="OrthoDB" id="196165at2759"/>
<evidence type="ECO:0000256" key="1">
    <source>
        <dbReference type="SAM" id="MobiDB-lite"/>
    </source>
</evidence>
<feature type="region of interest" description="Disordered" evidence="1">
    <location>
        <begin position="122"/>
        <end position="142"/>
    </location>
</feature>
<evidence type="ECO:0000313" key="2">
    <source>
        <dbReference type="EMBL" id="KIR46898.1"/>
    </source>
</evidence>
<dbReference type="GO" id="GO:0030950">
    <property type="term" value="P:establishment or maintenance of actin cytoskeleton polarity"/>
    <property type="evidence" value="ECO:0007669"/>
    <property type="project" value="TreeGrafter"/>
</dbReference>
<accession>A0A0D0UF19</accession>
<feature type="region of interest" description="Disordered" evidence="1">
    <location>
        <begin position="35"/>
        <end position="65"/>
    </location>
</feature>
<dbReference type="PANTHER" id="PTHR47775:SF1">
    <property type="entry name" value="BUD SITE SELECTION PROTEIN 14"/>
    <property type="match status" value="1"/>
</dbReference>
<dbReference type="GO" id="GO:0015630">
    <property type="term" value="C:microtubule cytoskeleton"/>
    <property type="evidence" value="ECO:0007669"/>
    <property type="project" value="TreeGrafter"/>
</dbReference>
<feature type="region of interest" description="Disordered" evidence="1">
    <location>
        <begin position="75"/>
        <end position="94"/>
    </location>
</feature>
<dbReference type="InterPro" id="IPR053039">
    <property type="entry name" value="Polarity_Bud-Selection_Reg"/>
</dbReference>
<dbReference type="GO" id="GO:0008104">
    <property type="term" value="P:intracellular protein localization"/>
    <property type="evidence" value="ECO:0007669"/>
    <property type="project" value="TreeGrafter"/>
</dbReference>
<name>A0A0D0UF19_CRYGA</name>
<proteinExistence type="predicted"/>
<feature type="region of interest" description="Disordered" evidence="1">
    <location>
        <begin position="486"/>
        <end position="525"/>
    </location>
</feature>
<feature type="compositionally biased region" description="Basic residues" evidence="1">
    <location>
        <begin position="690"/>
        <end position="700"/>
    </location>
</feature>
<reference evidence="2" key="1">
    <citation type="submission" date="2015-01" db="EMBL/GenBank/DDBJ databases">
        <title>The Genome Sequence of Cryptococcus gattii CA1280.</title>
        <authorList>
            <consortium name="The Broad Institute Genomics Platform"/>
            <person name="Cuomo C."/>
            <person name="Litvintseva A."/>
            <person name="Chen Y."/>
            <person name="Heitman J."/>
            <person name="Sun S."/>
            <person name="Springer D."/>
            <person name="Dromer F."/>
            <person name="Young S."/>
            <person name="Zeng Q."/>
            <person name="Gargeya S."/>
            <person name="Abouelleil A."/>
            <person name="Alvarado L."/>
            <person name="Chapman S.B."/>
            <person name="Gainer-Dewar J."/>
            <person name="Goldberg J."/>
            <person name="Griggs A."/>
            <person name="Gujja S."/>
            <person name="Hansen M."/>
            <person name="Howarth C."/>
            <person name="Imamovic A."/>
            <person name="Larimer J."/>
            <person name="Murphy C."/>
            <person name="Naylor J."/>
            <person name="Pearson M."/>
            <person name="Priest M."/>
            <person name="Roberts A."/>
            <person name="Saif S."/>
            <person name="Shea T."/>
            <person name="Sykes S."/>
            <person name="Wortman J."/>
            <person name="Nusbaum C."/>
            <person name="Birren B."/>
        </authorList>
    </citation>
    <scope>NUCLEOTIDE SEQUENCE [LARGE SCALE GENOMIC DNA]</scope>
    <source>
        <strain evidence="2">CA1280</strain>
    </source>
</reference>
<sequence length="776" mass="85283">MDWEDDSAVKLYLNRRVPDGQEKTQQEMGELVETNQNGVSETQSEFSSYNTGLSTVHESPDANTTPNVTLFPAVSETGSKNPHLTISTSNQGPAERYLSPSAKFTLQLLLHPSDLPDGVTFDPSSDSLIPRPKMSSPSAEEPRKRLFTIPRNANVVDVIEQGLERFGVQEGVVDGGDEIEDKVGKRRSMTRVRYCLGVIMDGREREERQLSTSSTILEAYPSPPMFKPMEKSTPESRRRSRDFNYHLGSMGDIRESDPVFVLRKVLPRGLAGAMVDGLKASTLATPLASATLSTTYSSPRSPAEIIAAQRAASRSRQLSILSSTNKSEGVDVVLPSSQGTFRSAKQVDEKGSHVMRYSYIDEGGETYDISELLEQEWGKGKVKAGEEEGEKEEFGMSLVGNGQNVRPRGLLRQGTDISDYHTAQSTPDPGANPGIDQVEILDDLRTHSLERSEEDILQSAVQRASQDGQSAGLEEALKRVLNRVKEGSNKGSTDPEDVVQSQSSTPSGRMTPQQSMTVDPQATPRASDYQFHQNSHALDQSRSSSRQTNCEYEDTAMSVNRIISRHRQHPSIASIMSDIESNNGSFRSRECSSEPSGISDVDENADTDFQGSGSGYEANFNDRSSTPATATSSSHPTPPFSGGAFAYICAVNTSPPSPRMPISYQDDFGMKDMMAVIKTRAREYRRPFIKPKSKETRKRGSLATKASSLSDEQPGANCQADELINEVDRHFIGEKIDWDEIHLEIKGCFPGVQERLDKFDRELDELLAEIGALAAL</sequence>
<feature type="region of interest" description="Disordered" evidence="1">
    <location>
        <begin position="690"/>
        <end position="716"/>
    </location>
</feature>
<feature type="region of interest" description="Disordered" evidence="1">
    <location>
        <begin position="577"/>
        <end position="637"/>
    </location>
</feature>
<dbReference type="EMBL" id="KN847982">
    <property type="protein sequence ID" value="KIR46898.1"/>
    <property type="molecule type" value="Genomic_DNA"/>
</dbReference>
<feature type="compositionally biased region" description="Polar residues" evidence="1">
    <location>
        <begin position="76"/>
        <end position="92"/>
    </location>
</feature>
<feature type="compositionally biased region" description="Polar residues" evidence="1">
    <location>
        <begin position="499"/>
        <end position="520"/>
    </location>
</feature>